<comment type="similarity">
    <text evidence="1">Belongs to the RelE toxin family.</text>
</comment>
<evidence type="ECO:0000313" key="3">
    <source>
        <dbReference type="EMBL" id="KJH70786.1"/>
    </source>
</evidence>
<evidence type="ECO:0000256" key="1">
    <source>
        <dbReference type="ARBA" id="ARBA00006226"/>
    </source>
</evidence>
<dbReference type="RefSeq" id="WP_045055731.1">
    <property type="nucleotide sequence ID" value="NZ_CAWMDP010000005.1"/>
</dbReference>
<reference evidence="3 4" key="1">
    <citation type="submission" date="2015-02" db="EMBL/GenBank/DDBJ databases">
        <title>Draft genome of a novel marine cyanobacterium (Chroococcales) isolated from South Atlantic Ocean.</title>
        <authorList>
            <person name="Rigonato J."/>
            <person name="Alvarenga D.O."/>
            <person name="Branco L.H."/>
            <person name="Varani A.M."/>
            <person name="Brandini F.P."/>
            <person name="Fiore M.F."/>
        </authorList>
    </citation>
    <scope>NUCLEOTIDE SEQUENCE [LARGE SCALE GENOMIC DNA]</scope>
    <source>
        <strain evidence="3 4">CENA595</strain>
    </source>
</reference>
<name>A0A0D8ZU70_9CYAN</name>
<dbReference type="Proteomes" id="UP000032452">
    <property type="component" value="Unassembled WGS sequence"/>
</dbReference>
<dbReference type="InterPro" id="IPR051803">
    <property type="entry name" value="TA_system_RelE-like_toxin"/>
</dbReference>
<dbReference type="AlphaFoldDB" id="A0A0D8ZU70"/>
<keyword evidence="4" id="KW-1185">Reference proteome</keyword>
<dbReference type="Pfam" id="PF05016">
    <property type="entry name" value="ParE_toxin"/>
    <property type="match status" value="1"/>
</dbReference>
<dbReference type="InterPro" id="IPR035093">
    <property type="entry name" value="RelE/ParE_toxin_dom_sf"/>
</dbReference>
<protein>
    <submittedName>
        <fullName evidence="3">Plasmid stabilization protein</fullName>
    </submittedName>
</protein>
<accession>A0A0D8ZU70</accession>
<keyword evidence="2" id="KW-1277">Toxin-antitoxin system</keyword>
<evidence type="ECO:0000313" key="4">
    <source>
        <dbReference type="Proteomes" id="UP000032452"/>
    </source>
</evidence>
<dbReference type="PANTHER" id="PTHR33755">
    <property type="entry name" value="TOXIN PARE1-RELATED"/>
    <property type="match status" value="1"/>
</dbReference>
<dbReference type="PANTHER" id="PTHR33755:SF5">
    <property type="entry name" value="TYPE II TOXIN-ANTITOXIN SYSTEM RELE_PARE FAMILY TOXIN"/>
    <property type="match status" value="1"/>
</dbReference>
<dbReference type="NCBIfam" id="TIGR02385">
    <property type="entry name" value="RelE_StbE"/>
    <property type="match status" value="1"/>
</dbReference>
<dbReference type="InterPro" id="IPR007712">
    <property type="entry name" value="RelE/ParE_toxin"/>
</dbReference>
<comment type="caution">
    <text evidence="3">The sequence shown here is derived from an EMBL/GenBank/DDBJ whole genome shotgun (WGS) entry which is preliminary data.</text>
</comment>
<sequence length="91" mass="10642">MKVVWTETAINQLQAIYGYIAQNSVVYAHQVVDRITRRSEQIAEFPNSGRIVPEFREENIREIIERPYRIIYRIEEGEVDILAIVHGSQVL</sequence>
<dbReference type="OrthoDB" id="514150at2"/>
<dbReference type="Gene3D" id="3.30.2310.20">
    <property type="entry name" value="RelE-like"/>
    <property type="match status" value="1"/>
</dbReference>
<organism evidence="3 4">
    <name type="scientific">Aliterella atlantica CENA595</name>
    <dbReference type="NCBI Taxonomy" id="1618023"/>
    <lineage>
        <taxon>Bacteria</taxon>
        <taxon>Bacillati</taxon>
        <taxon>Cyanobacteriota</taxon>
        <taxon>Cyanophyceae</taxon>
        <taxon>Chroococcidiopsidales</taxon>
        <taxon>Aliterellaceae</taxon>
        <taxon>Aliterella</taxon>
    </lineage>
</organism>
<dbReference type="SUPFAM" id="SSF143011">
    <property type="entry name" value="RelE-like"/>
    <property type="match status" value="1"/>
</dbReference>
<dbReference type="STRING" id="1618023.UH38_16295"/>
<proteinExistence type="inferred from homology"/>
<dbReference type="EMBL" id="JYON01000018">
    <property type="protein sequence ID" value="KJH70786.1"/>
    <property type="molecule type" value="Genomic_DNA"/>
</dbReference>
<evidence type="ECO:0000256" key="2">
    <source>
        <dbReference type="ARBA" id="ARBA00022649"/>
    </source>
</evidence>
<gene>
    <name evidence="3" type="ORF">UH38_16295</name>
</gene>